<accession>A0A2G5E0J9</accession>
<name>A0A2G5E0J9_AQUCA</name>
<dbReference type="STRING" id="218851.A0A2G5E0J9"/>
<protein>
    <submittedName>
        <fullName evidence="2">Uncharacterized protein</fullName>
    </submittedName>
</protein>
<dbReference type="Gene3D" id="3.30.559.10">
    <property type="entry name" value="Chloramphenicol acetyltransferase-like domain"/>
    <property type="match status" value="1"/>
</dbReference>
<dbReference type="GO" id="GO:0016740">
    <property type="term" value="F:transferase activity"/>
    <property type="evidence" value="ECO:0007669"/>
    <property type="project" value="UniProtKB-KW"/>
</dbReference>
<keyword evidence="1" id="KW-0808">Transferase</keyword>
<evidence type="ECO:0000313" key="2">
    <source>
        <dbReference type="EMBL" id="PIA49303.1"/>
    </source>
</evidence>
<dbReference type="PANTHER" id="PTHR31896">
    <property type="entry name" value="FAMILY REGULATORY PROTEIN, PUTATIVE (AFU_ORTHOLOGUE AFUA_3G14730)-RELATED"/>
    <property type="match status" value="1"/>
</dbReference>
<evidence type="ECO:0000313" key="3">
    <source>
        <dbReference type="Proteomes" id="UP000230069"/>
    </source>
</evidence>
<organism evidence="2 3">
    <name type="scientific">Aquilegia coerulea</name>
    <name type="common">Rocky mountain columbine</name>
    <dbReference type="NCBI Taxonomy" id="218851"/>
    <lineage>
        <taxon>Eukaryota</taxon>
        <taxon>Viridiplantae</taxon>
        <taxon>Streptophyta</taxon>
        <taxon>Embryophyta</taxon>
        <taxon>Tracheophyta</taxon>
        <taxon>Spermatophyta</taxon>
        <taxon>Magnoliopsida</taxon>
        <taxon>Ranunculales</taxon>
        <taxon>Ranunculaceae</taxon>
        <taxon>Thalictroideae</taxon>
        <taxon>Aquilegia</taxon>
    </lineage>
</organism>
<dbReference type="OrthoDB" id="1862401at2759"/>
<dbReference type="Pfam" id="PF02458">
    <property type="entry name" value="Transferase"/>
    <property type="match status" value="1"/>
</dbReference>
<dbReference type="PANTHER" id="PTHR31896:SF76">
    <property type="entry name" value="BAHD ACYLTRANSFERASE DCR"/>
    <property type="match status" value="1"/>
</dbReference>
<dbReference type="AlphaFoldDB" id="A0A2G5E0J9"/>
<dbReference type="InterPro" id="IPR023213">
    <property type="entry name" value="CAT-like_dom_sf"/>
</dbReference>
<dbReference type="InParanoid" id="A0A2G5E0J9"/>
<gene>
    <name evidence="2" type="ORF">AQUCO_01300271v1</name>
</gene>
<dbReference type="EMBL" id="KZ305030">
    <property type="protein sequence ID" value="PIA49303.1"/>
    <property type="molecule type" value="Genomic_DNA"/>
</dbReference>
<proteinExistence type="predicted"/>
<reference evidence="2 3" key="1">
    <citation type="submission" date="2017-09" db="EMBL/GenBank/DDBJ databases">
        <title>WGS assembly of Aquilegia coerulea Goldsmith.</title>
        <authorList>
            <person name="Hodges S."/>
            <person name="Kramer E."/>
            <person name="Nordborg M."/>
            <person name="Tomkins J."/>
            <person name="Borevitz J."/>
            <person name="Derieg N."/>
            <person name="Yan J."/>
            <person name="Mihaltcheva S."/>
            <person name="Hayes R.D."/>
            <person name="Rokhsar D."/>
        </authorList>
    </citation>
    <scope>NUCLEOTIDE SEQUENCE [LARGE SCALE GENOMIC DNA]</scope>
    <source>
        <strain evidence="3">cv. Goldsmith</strain>
    </source>
</reference>
<dbReference type="Proteomes" id="UP000230069">
    <property type="component" value="Unassembled WGS sequence"/>
</dbReference>
<evidence type="ECO:0000256" key="1">
    <source>
        <dbReference type="ARBA" id="ARBA00022679"/>
    </source>
</evidence>
<dbReference type="InterPro" id="IPR051283">
    <property type="entry name" value="Sec_Metabolite_Acyltrans"/>
</dbReference>
<keyword evidence="3" id="KW-1185">Reference proteome</keyword>
<sequence length="156" mass="17507">MAPELISKEDGVVSKVKIIKKTNVLPSKKIGRKECPLVTFDLPYVTFYYNQKLLLYKGAGADFQEMVEKLKEGLAVVLEEFFPLAGRLQKDEEGVLRVVCDDENVGVEFIEAVAEDIDIDELAKEEASSILHQINPYTNVMNLEGLHRPLLVVQVS</sequence>